<dbReference type="SUPFAM" id="SSF53335">
    <property type="entry name" value="S-adenosyl-L-methionine-dependent methyltransferases"/>
    <property type="match status" value="1"/>
</dbReference>
<protein>
    <submittedName>
        <fullName evidence="5">16S rRNA (Guanine1207-N2)-methyltransferase</fullName>
    </submittedName>
</protein>
<keyword evidence="1 5" id="KW-0489">Methyltransferase</keyword>
<dbReference type="Pfam" id="PF05175">
    <property type="entry name" value="MTS"/>
    <property type="match status" value="1"/>
</dbReference>
<dbReference type="InterPro" id="IPR058679">
    <property type="entry name" value="RlmG_N"/>
</dbReference>
<name>A0A2T0R6F9_9ACTN</name>
<dbReference type="Gene3D" id="3.40.50.150">
    <property type="entry name" value="Vaccinia Virus protein VP39"/>
    <property type="match status" value="2"/>
</dbReference>
<evidence type="ECO:0000313" key="5">
    <source>
        <dbReference type="EMBL" id="PRY16700.1"/>
    </source>
</evidence>
<evidence type="ECO:0000256" key="2">
    <source>
        <dbReference type="ARBA" id="ARBA00022679"/>
    </source>
</evidence>
<keyword evidence="2 5" id="KW-0808">Transferase</keyword>
<dbReference type="Proteomes" id="UP000238083">
    <property type="component" value="Unassembled WGS sequence"/>
</dbReference>
<dbReference type="GO" id="GO:0032259">
    <property type="term" value="P:methylation"/>
    <property type="evidence" value="ECO:0007669"/>
    <property type="project" value="UniProtKB-KW"/>
</dbReference>
<evidence type="ECO:0000259" key="4">
    <source>
        <dbReference type="Pfam" id="PF26049"/>
    </source>
</evidence>
<proteinExistence type="predicted"/>
<reference evidence="5 6" key="1">
    <citation type="submission" date="2018-03" db="EMBL/GenBank/DDBJ databases">
        <title>Genomic Encyclopedia of Archaeal and Bacterial Type Strains, Phase II (KMG-II): from individual species to whole genera.</title>
        <authorList>
            <person name="Goeker M."/>
        </authorList>
    </citation>
    <scope>NUCLEOTIDE SEQUENCE [LARGE SCALE GENOMIC DNA]</scope>
    <source>
        <strain evidence="5 6">DSM 19711</strain>
    </source>
</reference>
<evidence type="ECO:0000259" key="3">
    <source>
        <dbReference type="Pfam" id="PF05175"/>
    </source>
</evidence>
<dbReference type="OrthoDB" id="29650at2"/>
<evidence type="ECO:0000313" key="6">
    <source>
        <dbReference type="Proteomes" id="UP000238083"/>
    </source>
</evidence>
<dbReference type="EMBL" id="PVZF01000003">
    <property type="protein sequence ID" value="PRY16700.1"/>
    <property type="molecule type" value="Genomic_DNA"/>
</dbReference>
<dbReference type="InterPro" id="IPR029063">
    <property type="entry name" value="SAM-dependent_MTases_sf"/>
</dbReference>
<feature type="domain" description="Methyltransferase small" evidence="3">
    <location>
        <begin position="200"/>
        <end position="372"/>
    </location>
</feature>
<sequence>MSPPLFDTLRRWPDVEAPELVAVDAADRLLLDEAAPALATAGADVVVVGDDYGALTLGALTRHDLARVRVHQDSFTGELAMAANAARAGIDPGRVENHPVPGPALVRGATVVLLKLPRSLEALDATARLLARHAHPDVVVLAGGRVKHMTHAMNDVLARSFAHVRAGLGRQKARVLTATSPRPDVTETGPRRFHDEDTGLWVCAVGGAFAGATTDIGTRVLLDHLDEVGRSLRPPRTVVDLGCGTGLLAAAAARRFPSAAVVATDQSADAVASARLTAAANGVADRVRVERDDAGSRIPDAGVDLVLLNPPFHVGGAVHTAIASKVFRAAARVLAPGGTLVAVWNSHLTYRRELERVVGPTRQVARTPKFTLTASTRR</sequence>
<keyword evidence="6" id="KW-1185">Reference proteome</keyword>
<accession>A0A2T0R6F9</accession>
<gene>
    <name evidence="5" type="ORF">CLV37_103131</name>
</gene>
<feature type="domain" description="RlmG N-terminal" evidence="4">
    <location>
        <begin position="8"/>
        <end position="180"/>
    </location>
</feature>
<comment type="caution">
    <text evidence="5">The sequence shown here is derived from an EMBL/GenBank/DDBJ whole genome shotgun (WGS) entry which is preliminary data.</text>
</comment>
<dbReference type="PANTHER" id="PTHR47816:SF5">
    <property type="entry name" value="RIBOSOMAL RNA LARGE SUBUNIT METHYLTRANSFERASE G"/>
    <property type="match status" value="1"/>
</dbReference>
<dbReference type="CDD" id="cd02440">
    <property type="entry name" value="AdoMet_MTases"/>
    <property type="match status" value="1"/>
</dbReference>
<organism evidence="5 6">
    <name type="scientific">Kineococcus rhizosphaerae</name>
    <dbReference type="NCBI Taxonomy" id="559628"/>
    <lineage>
        <taxon>Bacteria</taxon>
        <taxon>Bacillati</taxon>
        <taxon>Actinomycetota</taxon>
        <taxon>Actinomycetes</taxon>
        <taxon>Kineosporiales</taxon>
        <taxon>Kineosporiaceae</taxon>
        <taxon>Kineococcus</taxon>
    </lineage>
</organism>
<evidence type="ECO:0000256" key="1">
    <source>
        <dbReference type="ARBA" id="ARBA00022603"/>
    </source>
</evidence>
<dbReference type="RefSeq" id="WP_106208868.1">
    <property type="nucleotide sequence ID" value="NZ_PVZF01000003.1"/>
</dbReference>
<dbReference type="PANTHER" id="PTHR47816">
    <property type="entry name" value="RIBOSOMAL RNA SMALL SUBUNIT METHYLTRANSFERASE C"/>
    <property type="match status" value="1"/>
</dbReference>
<dbReference type="InterPro" id="IPR046977">
    <property type="entry name" value="RsmC/RlmG"/>
</dbReference>
<dbReference type="Pfam" id="PF26049">
    <property type="entry name" value="RLMG_N"/>
    <property type="match status" value="1"/>
</dbReference>
<dbReference type="GO" id="GO:0008757">
    <property type="term" value="F:S-adenosylmethionine-dependent methyltransferase activity"/>
    <property type="evidence" value="ECO:0007669"/>
    <property type="project" value="InterPro"/>
</dbReference>
<dbReference type="InterPro" id="IPR007848">
    <property type="entry name" value="Small_mtfrase_dom"/>
</dbReference>
<dbReference type="AlphaFoldDB" id="A0A2T0R6F9"/>